<dbReference type="InterPro" id="IPR006461">
    <property type="entry name" value="PLAC_motif_containing"/>
</dbReference>
<dbReference type="PANTHER" id="PTHR15907">
    <property type="entry name" value="DUF614 FAMILY PROTEIN-RELATED"/>
    <property type="match status" value="1"/>
</dbReference>
<comment type="caution">
    <text evidence="2">The sequence shown here is derived from an EMBL/GenBank/DDBJ whole genome shotgun (WGS) entry which is preliminary data.</text>
</comment>
<feature type="transmembrane region" description="Helical" evidence="1">
    <location>
        <begin position="138"/>
        <end position="156"/>
    </location>
</feature>
<keyword evidence="3" id="KW-1185">Reference proteome</keyword>
<dbReference type="Pfam" id="PF04749">
    <property type="entry name" value="PLAC8"/>
    <property type="match status" value="1"/>
</dbReference>
<evidence type="ECO:0000313" key="2">
    <source>
        <dbReference type="EMBL" id="MBA0788151.1"/>
    </source>
</evidence>
<evidence type="ECO:0000256" key="1">
    <source>
        <dbReference type="SAM" id="Phobius"/>
    </source>
</evidence>
<feature type="transmembrane region" description="Helical" evidence="1">
    <location>
        <begin position="106"/>
        <end position="132"/>
    </location>
</feature>
<dbReference type="AlphaFoldDB" id="A0A7J9FSL2"/>
<evidence type="ECO:0000313" key="3">
    <source>
        <dbReference type="Proteomes" id="UP000593568"/>
    </source>
</evidence>
<sequence>MAEVEKQDKLAVNGGKREEEETLLEGMAVLDFDMLCSTVALQTQGKWRKLESAEDPLEQGNADFGGVLRMWEGEVVLDFLEDRRLALESACCPCYRFGKNMRRAGLGICLLQGTVYFILAVTAILNFVAFFVTKRNCFLYLGVTFILSIGAYLGFFRRQIKRKFNIRGNDSLLDDCVYHLICPCCTLSQESRTLEMNNVQDGTWHGRGDICIGSYAEGTKPLFGLHPPPTMSIKTPEPCSMQNGLNGDDNEVDLESKACAAWIIESCRKEIQKHNSASMCIEGNYFVSVWGSFRTSDPSLDIIFTFLRYTLSLLENTFFTLTVLDVPL</sequence>
<organism evidence="2 3">
    <name type="scientific">Gossypium trilobum</name>
    <dbReference type="NCBI Taxonomy" id="34281"/>
    <lineage>
        <taxon>Eukaryota</taxon>
        <taxon>Viridiplantae</taxon>
        <taxon>Streptophyta</taxon>
        <taxon>Embryophyta</taxon>
        <taxon>Tracheophyta</taxon>
        <taxon>Spermatophyta</taxon>
        <taxon>Magnoliopsida</taxon>
        <taxon>eudicotyledons</taxon>
        <taxon>Gunneridae</taxon>
        <taxon>Pentapetalae</taxon>
        <taxon>rosids</taxon>
        <taxon>malvids</taxon>
        <taxon>Malvales</taxon>
        <taxon>Malvaceae</taxon>
        <taxon>Malvoideae</taxon>
        <taxon>Gossypium</taxon>
    </lineage>
</organism>
<accession>A0A7J9FSL2</accession>
<keyword evidence="1" id="KW-0812">Transmembrane</keyword>
<dbReference type="Proteomes" id="UP000593568">
    <property type="component" value="Unassembled WGS sequence"/>
</dbReference>
<protein>
    <submittedName>
        <fullName evidence="2">Uncharacterized protein</fullName>
    </submittedName>
</protein>
<dbReference type="NCBIfam" id="TIGR01571">
    <property type="entry name" value="A_thal_Cys_rich"/>
    <property type="match status" value="1"/>
</dbReference>
<proteinExistence type="predicted"/>
<keyword evidence="1" id="KW-0472">Membrane</keyword>
<keyword evidence="1" id="KW-1133">Transmembrane helix</keyword>
<dbReference type="EMBL" id="JABEZW010227247">
    <property type="protein sequence ID" value="MBA0788151.1"/>
    <property type="molecule type" value="Genomic_DNA"/>
</dbReference>
<gene>
    <name evidence="2" type="ORF">Gotri_028056</name>
</gene>
<reference evidence="2 3" key="1">
    <citation type="journal article" date="2019" name="Genome Biol. Evol.">
        <title>Insights into the evolution of the New World diploid cottons (Gossypium, subgenus Houzingenia) based on genome sequencing.</title>
        <authorList>
            <person name="Grover C.E."/>
            <person name="Arick M.A. 2nd"/>
            <person name="Thrash A."/>
            <person name="Conover J.L."/>
            <person name="Sanders W.S."/>
            <person name="Peterson D.G."/>
            <person name="Frelichowski J.E."/>
            <person name="Scheffler J.A."/>
            <person name="Scheffler B.E."/>
            <person name="Wendel J.F."/>
        </authorList>
    </citation>
    <scope>NUCLEOTIDE SEQUENCE [LARGE SCALE GENOMIC DNA]</scope>
    <source>
        <strain evidence="2">8</strain>
        <tissue evidence="2">Leaf</tissue>
    </source>
</reference>
<name>A0A7J9FSL2_9ROSI</name>